<sequence>MEKNSYGMAKFGLESKQAMPKQDCAFYMRYIFLFTSLIQFLIILGLVLFMVYGNAHAGTDKHVRLLDEQLQEHYHKIISLSGRNANLTRTLNATLKANQGLQGQLQKVQGQLEKCNSSQAPHGSPRLEDIRRTVLLQKTYLDNCYVTTKIINASCNAEKAQLQEQLNTAMQQKKELGQNSSKAAAALGKARQEQERCQQELKATGVLCDTTKAQLEHLKGERDTLRSNVLYNLRTMSISNKNFGCSQVEEQLRLLMHRIDELFSRQQKHESDYVGKSICDLTLQQCHLNCSHEKLELGRRLQEVQQQLRGGQEEQRKLLAEKERLSKELGEKSKAAAQANYFSEQLNLCMSTKVGTYYTAPQVPGSAVGSVRPVPFPSSYADALQNQDKIGMEDIQKMVQNMMEQYTAMMRNLSG</sequence>
<dbReference type="AlphaFoldDB" id="A0A1L1RZT1"/>
<evidence type="ECO:0000313" key="1">
    <source>
        <dbReference type="Ensembl" id="ENSGALP00010042729.1"/>
    </source>
</evidence>
<dbReference type="Ensembl" id="ENSGALT00010069287.1">
    <property type="protein sequence ID" value="ENSGALP00010042729.1"/>
    <property type="gene ID" value="ENSGALG00010028607.1"/>
</dbReference>
<dbReference type="GO" id="GO:0002693">
    <property type="term" value="P:positive regulation of cellular extravasation"/>
    <property type="evidence" value="ECO:0000318"/>
    <property type="project" value="GO_Central"/>
</dbReference>
<dbReference type="VEuPathDB" id="HostDB:geneid_100857417"/>
<keyword evidence="3" id="KW-1267">Proteomics identification</keyword>
<dbReference type="GeneID" id="100857417"/>
<dbReference type="Bgee" id="ENSGALG00000045684">
    <property type="expression patterns" value="Expressed in lung and 13 other cell types or tissues"/>
</dbReference>
<reference evidence="1" key="1">
    <citation type="submission" date="2020-11" db="EMBL/GenBank/DDBJ databases">
        <title>Gallus gallus (Chicken) genome, bGalGal1, GRCg7b, maternal haplotype autosomes + Z &amp; W.</title>
        <authorList>
            <person name="Warren W."/>
            <person name="Formenti G."/>
            <person name="Fedrigo O."/>
            <person name="Haase B."/>
            <person name="Mountcastle J."/>
            <person name="Balacco J."/>
            <person name="Tracey A."/>
            <person name="Schneider V."/>
            <person name="Okimoto R."/>
            <person name="Cheng H."/>
            <person name="Hawken R."/>
            <person name="Howe K."/>
            <person name="Jarvis E.D."/>
        </authorList>
    </citation>
    <scope>NUCLEOTIDE SEQUENCE [LARGE SCALE GENOMIC DNA]</scope>
    <source>
        <strain evidence="1">Broiler</strain>
    </source>
</reference>
<name>A0A1L1RZT1_CHICK</name>
<protein>
    <submittedName>
        <fullName evidence="1">Plasmalemma vesicle associated protein</fullName>
    </submittedName>
</protein>
<accession>A0A1L1RZT1</accession>
<dbReference type="RefSeq" id="XP_003643535.1">
    <property type="nucleotide sequence ID" value="XM_003643487.6"/>
</dbReference>
<gene>
    <name evidence="1" type="primary">PLVAP</name>
</gene>
<dbReference type="PaxDb" id="9031-ENSGALP00000041583"/>
<evidence type="ECO:0007829" key="3">
    <source>
        <dbReference type="PeptideAtlas" id="A0A1L1RZT1"/>
    </source>
</evidence>
<dbReference type="Pfam" id="PF06637">
    <property type="entry name" value="PV-1"/>
    <property type="match status" value="1"/>
</dbReference>
<dbReference type="Proteomes" id="UP000000539">
    <property type="component" value="Chromosome 28"/>
</dbReference>
<dbReference type="PANTHER" id="PTHR21687:SF5">
    <property type="entry name" value="PLASMALEMMA VESICLE-ASSOCIATED PROTEIN"/>
    <property type="match status" value="1"/>
</dbReference>
<dbReference type="InParanoid" id="A0A1L1RZT1"/>
<dbReference type="eggNOG" id="ENOG502S1PR">
    <property type="taxonomic scope" value="Eukaryota"/>
</dbReference>
<dbReference type="OrthoDB" id="9944409at2759"/>
<dbReference type="FunCoup" id="A0A1L1RZT1">
    <property type="interactions" value="2"/>
</dbReference>
<proteinExistence type="evidence at protein level"/>
<dbReference type="GeneTree" id="ENSGT00970000194286"/>
<organism evidence="1 2">
    <name type="scientific">Gallus gallus</name>
    <name type="common">Chicken</name>
    <dbReference type="NCBI Taxonomy" id="9031"/>
    <lineage>
        <taxon>Eukaryota</taxon>
        <taxon>Metazoa</taxon>
        <taxon>Chordata</taxon>
        <taxon>Craniata</taxon>
        <taxon>Vertebrata</taxon>
        <taxon>Euteleostomi</taxon>
        <taxon>Archelosauria</taxon>
        <taxon>Archosauria</taxon>
        <taxon>Dinosauria</taxon>
        <taxon>Saurischia</taxon>
        <taxon>Theropoda</taxon>
        <taxon>Coelurosauria</taxon>
        <taxon>Aves</taxon>
        <taxon>Neognathae</taxon>
        <taxon>Galloanserae</taxon>
        <taxon>Galliformes</taxon>
        <taxon>Phasianidae</taxon>
        <taxon>Phasianinae</taxon>
        <taxon>Gallus</taxon>
    </lineage>
</organism>
<dbReference type="GO" id="GO:0043114">
    <property type="term" value="P:regulation of vascular permeability"/>
    <property type="evidence" value="ECO:0000318"/>
    <property type="project" value="GO_Central"/>
</dbReference>
<keyword evidence="2" id="KW-1185">Reference proteome</keyword>
<dbReference type="SMR" id="A0A1L1RZT1"/>
<dbReference type="InterPro" id="IPR009538">
    <property type="entry name" value="PV-1"/>
</dbReference>
<dbReference type="CTD" id="83483"/>
<dbReference type="KEGG" id="gga:100857417"/>
<dbReference type="RefSeq" id="XP_040548782.1">
    <property type="nucleotide sequence ID" value="XM_040692848.2"/>
</dbReference>
<evidence type="ECO:0000313" key="2">
    <source>
        <dbReference type="Proteomes" id="UP000000539"/>
    </source>
</evidence>
<dbReference type="PANTHER" id="PTHR21687">
    <property type="entry name" value="PLASMALEMMA VESICLE-ASSOCIATED PROTEIN"/>
    <property type="match status" value="1"/>
</dbReference>
<dbReference type="STRING" id="9031.ENSGALP00000064377"/>
<dbReference type="OMA" id="ETNKSCD"/>
<reference evidence="1" key="2">
    <citation type="submission" date="2025-08" db="UniProtKB">
        <authorList>
            <consortium name="Ensembl"/>
        </authorList>
    </citation>
    <scope>IDENTIFICATION</scope>
    <source>
        <strain evidence="1">broiler</strain>
    </source>
</reference>
<reference evidence="1" key="3">
    <citation type="submission" date="2025-09" db="UniProtKB">
        <authorList>
            <consortium name="Ensembl"/>
        </authorList>
    </citation>
    <scope>IDENTIFICATION</scope>
    <source>
        <strain evidence="1">broiler</strain>
    </source>
</reference>